<evidence type="ECO:0000256" key="7">
    <source>
        <dbReference type="ARBA" id="ARBA00023136"/>
    </source>
</evidence>
<dbReference type="Gene3D" id="3.40.50.300">
    <property type="entry name" value="P-loop containing nucleotide triphosphate hydrolases"/>
    <property type="match status" value="1"/>
</dbReference>
<dbReference type="AlphaFoldDB" id="A0A1H4G387"/>
<reference evidence="9 10" key="1">
    <citation type="submission" date="2016-10" db="EMBL/GenBank/DDBJ databases">
        <authorList>
            <person name="de Groot N.N."/>
        </authorList>
    </citation>
    <scope>NUCLEOTIDE SEQUENCE [LARGE SCALE GENOMIC DNA]</scope>
    <source>
        <strain evidence="9 10">DSM 15345</strain>
    </source>
</reference>
<evidence type="ECO:0000313" key="10">
    <source>
        <dbReference type="Proteomes" id="UP000198703"/>
    </source>
</evidence>
<sequence length="324" mass="34223">MAEPLLSARGVTVTFATRAGPRMAVRGVDLDVAAGETVAIVGESGSGKSAFARAVLRQHQPPFTRSRVSVGGSILLGRAAGPVDLAQADARALRAVRAREIAMVFQEAMSALNPVMRIGRQVAEAARAAEPGLSRAAADARAAALLERMGVADAARRARDFPHQLSGGQRQRVMIAIAAARRPRLLIADEPTTALDVTVQARLLALLAELKRESGMAMLFITHDLGVVRRIADRVAVMYAGRLIELAPAATFFARPRHPYAAALLDSAPGRGGAPLAGRAPEPWAAPEGCAFHPRCPAADATCRREPPQAQTPAGWARCWRPVA</sequence>
<dbReference type="SUPFAM" id="SSF52540">
    <property type="entry name" value="P-loop containing nucleoside triphosphate hydrolases"/>
    <property type="match status" value="1"/>
</dbReference>
<feature type="domain" description="ABC transporter" evidence="8">
    <location>
        <begin position="8"/>
        <end position="265"/>
    </location>
</feature>
<dbReference type="GO" id="GO:0015833">
    <property type="term" value="P:peptide transport"/>
    <property type="evidence" value="ECO:0007669"/>
    <property type="project" value="InterPro"/>
</dbReference>
<dbReference type="Proteomes" id="UP000198703">
    <property type="component" value="Unassembled WGS sequence"/>
</dbReference>
<evidence type="ECO:0000256" key="2">
    <source>
        <dbReference type="ARBA" id="ARBA00005417"/>
    </source>
</evidence>
<dbReference type="GO" id="GO:0016887">
    <property type="term" value="F:ATP hydrolysis activity"/>
    <property type="evidence" value="ECO:0007669"/>
    <property type="project" value="InterPro"/>
</dbReference>
<keyword evidence="7" id="KW-0472">Membrane</keyword>
<dbReference type="InterPro" id="IPR017871">
    <property type="entry name" value="ABC_transporter-like_CS"/>
</dbReference>
<dbReference type="PANTHER" id="PTHR43297:SF2">
    <property type="entry name" value="DIPEPTIDE TRANSPORT ATP-BINDING PROTEIN DPPD"/>
    <property type="match status" value="1"/>
</dbReference>
<dbReference type="GO" id="GO:0055085">
    <property type="term" value="P:transmembrane transport"/>
    <property type="evidence" value="ECO:0007669"/>
    <property type="project" value="UniProtKB-ARBA"/>
</dbReference>
<evidence type="ECO:0000256" key="6">
    <source>
        <dbReference type="ARBA" id="ARBA00022840"/>
    </source>
</evidence>
<comment type="subcellular location">
    <subcellularLocation>
        <location evidence="1">Cell inner membrane</location>
        <topology evidence="1">Peripheral membrane protein</topology>
    </subcellularLocation>
</comment>
<dbReference type="Pfam" id="PF00005">
    <property type="entry name" value="ABC_tran"/>
    <property type="match status" value="1"/>
</dbReference>
<evidence type="ECO:0000313" key="9">
    <source>
        <dbReference type="EMBL" id="SEB03877.1"/>
    </source>
</evidence>
<dbReference type="InterPro" id="IPR027417">
    <property type="entry name" value="P-loop_NTPase"/>
</dbReference>
<dbReference type="OrthoDB" id="9802264at2"/>
<dbReference type="PROSITE" id="PS50893">
    <property type="entry name" value="ABC_TRANSPORTER_2"/>
    <property type="match status" value="1"/>
</dbReference>
<dbReference type="Pfam" id="PF08352">
    <property type="entry name" value="oligo_HPY"/>
    <property type="match status" value="1"/>
</dbReference>
<keyword evidence="4" id="KW-1003">Cell membrane</keyword>
<evidence type="ECO:0000256" key="5">
    <source>
        <dbReference type="ARBA" id="ARBA00022741"/>
    </source>
</evidence>
<dbReference type="PROSITE" id="PS00211">
    <property type="entry name" value="ABC_TRANSPORTER_1"/>
    <property type="match status" value="1"/>
</dbReference>
<dbReference type="InterPro" id="IPR013563">
    <property type="entry name" value="Oligopep_ABC_C"/>
</dbReference>
<evidence type="ECO:0000256" key="4">
    <source>
        <dbReference type="ARBA" id="ARBA00022475"/>
    </source>
</evidence>
<dbReference type="GO" id="GO:0005886">
    <property type="term" value="C:plasma membrane"/>
    <property type="evidence" value="ECO:0007669"/>
    <property type="project" value="UniProtKB-SubCell"/>
</dbReference>
<evidence type="ECO:0000256" key="1">
    <source>
        <dbReference type="ARBA" id="ARBA00004417"/>
    </source>
</evidence>
<dbReference type="GO" id="GO:0005524">
    <property type="term" value="F:ATP binding"/>
    <property type="evidence" value="ECO:0007669"/>
    <property type="project" value="UniProtKB-KW"/>
</dbReference>
<keyword evidence="5" id="KW-0547">Nucleotide-binding</keyword>
<keyword evidence="10" id="KW-1185">Reference proteome</keyword>
<dbReference type="STRING" id="89524.SAMN05444370_13511"/>
<evidence type="ECO:0000259" key="8">
    <source>
        <dbReference type="PROSITE" id="PS50893"/>
    </source>
</evidence>
<dbReference type="RefSeq" id="WP_093256566.1">
    <property type="nucleotide sequence ID" value="NZ_FNQM01000035.1"/>
</dbReference>
<dbReference type="FunFam" id="3.40.50.300:FF:000016">
    <property type="entry name" value="Oligopeptide ABC transporter ATP-binding component"/>
    <property type="match status" value="1"/>
</dbReference>
<accession>A0A1H4G387</accession>
<name>A0A1H4G387_9RHOB</name>
<proteinExistence type="inferred from homology"/>
<comment type="similarity">
    <text evidence="2">Belongs to the ABC transporter superfamily.</text>
</comment>
<organism evidence="9 10">
    <name type="scientific">Rubrimonas cliftonensis</name>
    <dbReference type="NCBI Taxonomy" id="89524"/>
    <lineage>
        <taxon>Bacteria</taxon>
        <taxon>Pseudomonadati</taxon>
        <taxon>Pseudomonadota</taxon>
        <taxon>Alphaproteobacteria</taxon>
        <taxon>Rhodobacterales</taxon>
        <taxon>Paracoccaceae</taxon>
        <taxon>Rubrimonas</taxon>
    </lineage>
</organism>
<dbReference type="PANTHER" id="PTHR43297">
    <property type="entry name" value="OLIGOPEPTIDE TRANSPORT ATP-BINDING PROTEIN APPD"/>
    <property type="match status" value="1"/>
</dbReference>
<gene>
    <name evidence="9" type="ORF">SAMN05444370_13511</name>
</gene>
<dbReference type="InterPro" id="IPR050388">
    <property type="entry name" value="ABC_Ni/Peptide_Import"/>
</dbReference>
<dbReference type="InterPro" id="IPR003593">
    <property type="entry name" value="AAA+_ATPase"/>
</dbReference>
<keyword evidence="6 9" id="KW-0067">ATP-binding</keyword>
<dbReference type="CDD" id="cd03257">
    <property type="entry name" value="ABC_NikE_OppD_transporters"/>
    <property type="match status" value="1"/>
</dbReference>
<dbReference type="EMBL" id="FNQM01000035">
    <property type="protein sequence ID" value="SEB03877.1"/>
    <property type="molecule type" value="Genomic_DNA"/>
</dbReference>
<dbReference type="NCBIfam" id="TIGR01727">
    <property type="entry name" value="oligo_HPY"/>
    <property type="match status" value="1"/>
</dbReference>
<protein>
    <submittedName>
        <fullName evidence="9">Peptide/nickel transport system ATP-binding protein/dipeptide transport system ATP-binding protein</fullName>
    </submittedName>
</protein>
<dbReference type="SMART" id="SM00382">
    <property type="entry name" value="AAA"/>
    <property type="match status" value="1"/>
</dbReference>
<evidence type="ECO:0000256" key="3">
    <source>
        <dbReference type="ARBA" id="ARBA00022448"/>
    </source>
</evidence>
<keyword evidence="3" id="KW-0813">Transport</keyword>
<dbReference type="InterPro" id="IPR003439">
    <property type="entry name" value="ABC_transporter-like_ATP-bd"/>
</dbReference>